<evidence type="ECO:0000256" key="2">
    <source>
        <dbReference type="ARBA" id="ARBA00002681"/>
    </source>
</evidence>
<dbReference type="InterPro" id="IPR006148">
    <property type="entry name" value="Glc/Gal-6P_isomerase"/>
</dbReference>
<proteinExistence type="inferred from homology"/>
<organism evidence="9 10">
    <name type="scientific">Olivibacter oleidegradans</name>
    <dbReference type="NCBI Taxonomy" id="760123"/>
    <lineage>
        <taxon>Bacteria</taxon>
        <taxon>Pseudomonadati</taxon>
        <taxon>Bacteroidota</taxon>
        <taxon>Sphingobacteriia</taxon>
        <taxon>Sphingobacteriales</taxon>
        <taxon>Sphingobacteriaceae</taxon>
        <taxon>Olivibacter</taxon>
    </lineage>
</organism>
<evidence type="ECO:0000313" key="9">
    <source>
        <dbReference type="EMBL" id="MFC0320045.1"/>
    </source>
</evidence>
<sequence length="239" mass="27205">MINVFKDIDTLSKSAAEHFVQIAQHAIESSGRFSVALTGGSSPIQLYHLLAEQPYVEQIDWTKVFVFWGDERWVPLTDDKSNAKMAFETLLDHVPIPKNQIFPMWKANTTPEVYALEYEQLLQTHFGTNPQFDLILLGMGEDGHTASLFPNTAVLKEKKKWVEAYYLEPQQMYRITLTAPLINQAKVIAFITYGKGKAKALYEVLHGEPNPSQYPSQLIRPAQGEVYWFVDEAAANRVR</sequence>
<dbReference type="EMBL" id="JBHLWO010000002">
    <property type="protein sequence ID" value="MFC0320045.1"/>
    <property type="molecule type" value="Genomic_DNA"/>
</dbReference>
<dbReference type="SUPFAM" id="SSF100950">
    <property type="entry name" value="NagB/RpiA/CoA transferase-like"/>
    <property type="match status" value="1"/>
</dbReference>
<dbReference type="Proteomes" id="UP001589774">
    <property type="component" value="Unassembled WGS sequence"/>
</dbReference>
<dbReference type="RefSeq" id="WP_130855357.1">
    <property type="nucleotide sequence ID" value="NZ_JBHLWO010000002.1"/>
</dbReference>
<comment type="caution">
    <text evidence="9">The sequence shown here is derived from an EMBL/GenBank/DDBJ whole genome shotgun (WGS) entry which is preliminary data.</text>
</comment>
<dbReference type="InterPro" id="IPR037171">
    <property type="entry name" value="NagB/RpiA_transferase-like"/>
</dbReference>
<reference evidence="9 10" key="1">
    <citation type="submission" date="2024-09" db="EMBL/GenBank/DDBJ databases">
        <authorList>
            <person name="Sun Q."/>
            <person name="Mori K."/>
        </authorList>
    </citation>
    <scope>NUCLEOTIDE SEQUENCE [LARGE SCALE GENOMIC DNA]</scope>
    <source>
        <strain evidence="9 10">CCM 7765</strain>
    </source>
</reference>
<comment type="catalytic activity">
    <reaction evidence="1 7">
        <text>6-phospho-D-glucono-1,5-lactone + H2O = 6-phospho-D-gluconate + H(+)</text>
        <dbReference type="Rhea" id="RHEA:12556"/>
        <dbReference type="ChEBI" id="CHEBI:15377"/>
        <dbReference type="ChEBI" id="CHEBI:15378"/>
        <dbReference type="ChEBI" id="CHEBI:57955"/>
        <dbReference type="ChEBI" id="CHEBI:58759"/>
        <dbReference type="EC" id="3.1.1.31"/>
    </reaction>
</comment>
<keyword evidence="10" id="KW-1185">Reference proteome</keyword>
<comment type="similarity">
    <text evidence="4 7">Belongs to the glucosamine/galactosamine-6-phosphate isomerase family. 6-phosphogluconolactonase subfamily.</text>
</comment>
<dbReference type="Gene3D" id="3.40.50.1360">
    <property type="match status" value="1"/>
</dbReference>
<dbReference type="GO" id="GO:0017057">
    <property type="term" value="F:6-phosphogluconolactonase activity"/>
    <property type="evidence" value="ECO:0007669"/>
    <property type="project" value="UniProtKB-EC"/>
</dbReference>
<dbReference type="NCBIfam" id="TIGR01198">
    <property type="entry name" value="pgl"/>
    <property type="match status" value="1"/>
</dbReference>
<dbReference type="CDD" id="cd01400">
    <property type="entry name" value="6PGL"/>
    <property type="match status" value="1"/>
</dbReference>
<comment type="function">
    <text evidence="2 7">Hydrolysis of 6-phosphogluconolactone to 6-phosphogluconate.</text>
</comment>
<feature type="domain" description="Glucosamine/galactosamine-6-phosphate isomerase" evidence="8">
    <location>
        <begin position="7"/>
        <end position="228"/>
    </location>
</feature>
<evidence type="ECO:0000256" key="3">
    <source>
        <dbReference type="ARBA" id="ARBA00004961"/>
    </source>
</evidence>
<comment type="pathway">
    <text evidence="3 7">Carbohydrate degradation; pentose phosphate pathway; D-ribulose 5-phosphate from D-glucose 6-phosphate (oxidative stage): step 2/3.</text>
</comment>
<dbReference type="InterPro" id="IPR005900">
    <property type="entry name" value="6-phosphogluconolactonase_DevB"/>
</dbReference>
<evidence type="ECO:0000256" key="4">
    <source>
        <dbReference type="ARBA" id="ARBA00010662"/>
    </source>
</evidence>
<dbReference type="PANTHER" id="PTHR11054">
    <property type="entry name" value="6-PHOSPHOGLUCONOLACTONASE"/>
    <property type="match status" value="1"/>
</dbReference>
<evidence type="ECO:0000256" key="1">
    <source>
        <dbReference type="ARBA" id="ARBA00000832"/>
    </source>
</evidence>
<dbReference type="PANTHER" id="PTHR11054:SF0">
    <property type="entry name" value="6-PHOSPHOGLUCONOLACTONASE"/>
    <property type="match status" value="1"/>
</dbReference>
<evidence type="ECO:0000256" key="6">
    <source>
        <dbReference type="ARBA" id="ARBA00020337"/>
    </source>
</evidence>
<dbReference type="Pfam" id="PF01182">
    <property type="entry name" value="Glucosamine_iso"/>
    <property type="match status" value="1"/>
</dbReference>
<keyword evidence="7 9" id="KW-0378">Hydrolase</keyword>
<evidence type="ECO:0000256" key="5">
    <source>
        <dbReference type="ARBA" id="ARBA00013198"/>
    </source>
</evidence>
<evidence type="ECO:0000256" key="7">
    <source>
        <dbReference type="RuleBase" id="RU365095"/>
    </source>
</evidence>
<name>A0ABV6HMC3_9SPHI</name>
<evidence type="ECO:0000259" key="8">
    <source>
        <dbReference type="Pfam" id="PF01182"/>
    </source>
</evidence>
<gene>
    <name evidence="7 9" type="primary">pgl</name>
    <name evidence="9" type="ORF">ACFFI0_17105</name>
</gene>
<protein>
    <recommendedName>
        <fullName evidence="6 7">6-phosphogluconolactonase</fullName>
        <shortName evidence="7">6PGL</shortName>
        <ecNumber evidence="5 7">3.1.1.31</ecNumber>
    </recommendedName>
</protein>
<accession>A0ABV6HMC3</accession>
<dbReference type="EC" id="3.1.1.31" evidence="5 7"/>
<dbReference type="InterPro" id="IPR039104">
    <property type="entry name" value="6PGL"/>
</dbReference>
<evidence type="ECO:0000313" key="10">
    <source>
        <dbReference type="Proteomes" id="UP001589774"/>
    </source>
</evidence>